<dbReference type="InParanoid" id="F8Q1D7"/>
<evidence type="ECO:0008006" key="4">
    <source>
        <dbReference type="Google" id="ProtNLM"/>
    </source>
</evidence>
<evidence type="ECO:0000256" key="1">
    <source>
        <dbReference type="SAM" id="SignalP"/>
    </source>
</evidence>
<accession>F8Q1D7</accession>
<reference evidence="3" key="1">
    <citation type="journal article" date="2011" name="Science">
        <title>The plant cell wall-decomposing machinery underlies the functional diversity of forest fungi.</title>
        <authorList>
            <person name="Eastwood D.C."/>
            <person name="Floudas D."/>
            <person name="Binder M."/>
            <person name="Majcherczyk A."/>
            <person name="Schneider P."/>
            <person name="Aerts A."/>
            <person name="Asiegbu F.O."/>
            <person name="Baker S.E."/>
            <person name="Barry K."/>
            <person name="Bendiksby M."/>
            <person name="Blumentritt M."/>
            <person name="Coutinho P.M."/>
            <person name="Cullen D."/>
            <person name="de Vries R.P."/>
            <person name="Gathman A."/>
            <person name="Goodell B."/>
            <person name="Henrissat B."/>
            <person name="Ihrmark K."/>
            <person name="Kauserud H."/>
            <person name="Kohler A."/>
            <person name="LaButti K."/>
            <person name="Lapidus A."/>
            <person name="Lavin J.L."/>
            <person name="Lee Y.-H."/>
            <person name="Lindquist E."/>
            <person name="Lilly W."/>
            <person name="Lucas S."/>
            <person name="Morin E."/>
            <person name="Murat C."/>
            <person name="Oguiza J.A."/>
            <person name="Park J."/>
            <person name="Pisabarro A.G."/>
            <person name="Riley R."/>
            <person name="Rosling A."/>
            <person name="Salamov A."/>
            <person name="Schmidt O."/>
            <person name="Schmutz J."/>
            <person name="Skrede I."/>
            <person name="Stenlid J."/>
            <person name="Wiebenga A."/>
            <person name="Xie X."/>
            <person name="Kuees U."/>
            <person name="Hibbett D.S."/>
            <person name="Hoffmeister D."/>
            <person name="Hoegberg N."/>
            <person name="Martin F."/>
            <person name="Grigoriev I.V."/>
            <person name="Watkinson S.C."/>
        </authorList>
    </citation>
    <scope>NUCLEOTIDE SEQUENCE [LARGE SCALE GENOMIC DNA]</scope>
    <source>
        <strain evidence="3">strain S7.3</strain>
    </source>
</reference>
<feature type="signal peptide" evidence="1">
    <location>
        <begin position="1"/>
        <end position="22"/>
    </location>
</feature>
<name>F8Q1D7_SERL3</name>
<dbReference type="AlphaFoldDB" id="F8Q1D7"/>
<gene>
    <name evidence="2" type="ORF">SERLA73DRAFT_123494</name>
</gene>
<feature type="chain" id="PRO_5003376871" description="Secreted protein" evidence="1">
    <location>
        <begin position="23"/>
        <end position="80"/>
    </location>
</feature>
<evidence type="ECO:0000313" key="3">
    <source>
        <dbReference type="Proteomes" id="UP000008063"/>
    </source>
</evidence>
<dbReference type="Proteomes" id="UP000008063">
    <property type="component" value="Unassembled WGS sequence"/>
</dbReference>
<evidence type="ECO:0000313" key="2">
    <source>
        <dbReference type="EMBL" id="EGN98115.1"/>
    </source>
</evidence>
<keyword evidence="3" id="KW-1185">Reference proteome</keyword>
<dbReference type="HOGENOM" id="CLU_2591272_0_0_1"/>
<sequence length="80" mass="9359">MHLEQLGVIWTLIFLPLKFALSSSHIQPRLSLVHQTAEKYKLSVFWTPCYFRTYPVRVSWQNTSESGDCREIRTVCSLTL</sequence>
<organism evidence="3">
    <name type="scientific">Serpula lacrymans var. lacrymans (strain S7.3)</name>
    <name type="common">Dry rot fungus</name>
    <dbReference type="NCBI Taxonomy" id="936435"/>
    <lineage>
        <taxon>Eukaryota</taxon>
        <taxon>Fungi</taxon>
        <taxon>Dikarya</taxon>
        <taxon>Basidiomycota</taxon>
        <taxon>Agaricomycotina</taxon>
        <taxon>Agaricomycetes</taxon>
        <taxon>Agaricomycetidae</taxon>
        <taxon>Boletales</taxon>
        <taxon>Coniophorineae</taxon>
        <taxon>Serpulaceae</taxon>
        <taxon>Serpula</taxon>
    </lineage>
</organism>
<proteinExistence type="predicted"/>
<protein>
    <recommendedName>
        <fullName evidence="4">Secreted protein</fullName>
    </recommendedName>
</protein>
<keyword evidence="1" id="KW-0732">Signal</keyword>
<dbReference type="EMBL" id="GL945481">
    <property type="protein sequence ID" value="EGN98115.1"/>
    <property type="molecule type" value="Genomic_DNA"/>
</dbReference>